<organism evidence="1 2">
    <name type="scientific">Candidatus Iainarchaeum sp</name>
    <dbReference type="NCBI Taxonomy" id="3101447"/>
    <lineage>
        <taxon>Archaea</taxon>
        <taxon>Candidatus Iainarchaeota</taxon>
        <taxon>Candidatus Iainarchaeia</taxon>
        <taxon>Candidatus Iainarchaeales</taxon>
        <taxon>Candidatus Iainarchaeaceae</taxon>
        <taxon>Candidatus Iainarchaeum</taxon>
    </lineage>
</organism>
<dbReference type="Proteomes" id="UP000564964">
    <property type="component" value="Unassembled WGS sequence"/>
</dbReference>
<evidence type="ECO:0000313" key="1">
    <source>
        <dbReference type="EMBL" id="HIH17105.1"/>
    </source>
</evidence>
<accession>A0A7J4JLC6</accession>
<sequence length="91" mass="10526">MQRSMVSRASDEETAFKLVHLYFEEVARQGFKRTLDLDSIINAYLYALGRLRNKDKELGEIMHLVSAEERQLSHESRAEVLPQVDAKPVIH</sequence>
<evidence type="ECO:0000313" key="2">
    <source>
        <dbReference type="Proteomes" id="UP000564964"/>
    </source>
</evidence>
<reference evidence="2" key="1">
    <citation type="journal article" date="2020" name="bioRxiv">
        <title>A rank-normalized archaeal taxonomy based on genome phylogeny resolves widespread incomplete and uneven classifications.</title>
        <authorList>
            <person name="Rinke C."/>
            <person name="Chuvochina M."/>
            <person name="Mussig A.J."/>
            <person name="Chaumeil P.-A."/>
            <person name="Waite D.W."/>
            <person name="Whitman W.B."/>
            <person name="Parks D.H."/>
            <person name="Hugenholtz P."/>
        </authorList>
    </citation>
    <scope>NUCLEOTIDE SEQUENCE [LARGE SCALE GENOMIC DNA]</scope>
</reference>
<comment type="caution">
    <text evidence="1">The sequence shown here is derived from an EMBL/GenBank/DDBJ whole genome shotgun (WGS) entry which is preliminary data.</text>
</comment>
<dbReference type="EMBL" id="DUGH01000165">
    <property type="protein sequence ID" value="HIH17105.1"/>
    <property type="molecule type" value="Genomic_DNA"/>
</dbReference>
<gene>
    <name evidence="1" type="ORF">HA252_06905</name>
</gene>
<protein>
    <submittedName>
        <fullName evidence="1">Uncharacterized protein</fullName>
    </submittedName>
</protein>
<proteinExistence type="predicted"/>
<name>A0A7J4JLC6_9ARCH</name>
<dbReference type="AlphaFoldDB" id="A0A7J4JLC6"/>